<dbReference type="GO" id="GO:0006508">
    <property type="term" value="P:proteolysis"/>
    <property type="evidence" value="ECO:0007669"/>
    <property type="project" value="UniProtKB-KW"/>
</dbReference>
<dbReference type="PANTHER" id="PTHR43806">
    <property type="entry name" value="PEPTIDASE S8"/>
    <property type="match status" value="1"/>
</dbReference>
<dbReference type="Proteomes" id="UP000028524">
    <property type="component" value="Unassembled WGS sequence"/>
</dbReference>
<feature type="active site" description="Charge relay system" evidence="6">
    <location>
        <position position="329"/>
    </location>
</feature>
<dbReference type="Gene3D" id="3.30.70.80">
    <property type="entry name" value="Peptidase S8 propeptide/proteinase inhibitor I9"/>
    <property type="match status" value="1"/>
</dbReference>
<dbReference type="Gene3D" id="3.40.50.200">
    <property type="entry name" value="Peptidase S8/S53 domain"/>
    <property type="match status" value="1"/>
</dbReference>
<dbReference type="PROSITE" id="PS00136">
    <property type="entry name" value="SUBTILASE_ASP"/>
    <property type="match status" value="1"/>
</dbReference>
<evidence type="ECO:0008006" key="13">
    <source>
        <dbReference type="Google" id="ProtNLM"/>
    </source>
</evidence>
<feature type="chain" id="PRO_5012407197" description="Peptidase S8/S53 domain-containing protein" evidence="8">
    <location>
        <begin position="16"/>
        <end position="381"/>
    </location>
</feature>
<feature type="active site" description="Charge relay system" evidence="6">
    <location>
        <position position="143"/>
    </location>
</feature>
<evidence type="ECO:0000256" key="4">
    <source>
        <dbReference type="ARBA" id="ARBA00022801"/>
    </source>
</evidence>
<dbReference type="GO" id="GO:0005576">
    <property type="term" value="C:extracellular region"/>
    <property type="evidence" value="ECO:0007669"/>
    <property type="project" value="UniProtKB-ARBA"/>
</dbReference>
<dbReference type="STRING" id="1283841.A0A084QUE8"/>
<dbReference type="PRINTS" id="PR00723">
    <property type="entry name" value="SUBTILISIN"/>
</dbReference>
<evidence type="ECO:0000259" key="10">
    <source>
        <dbReference type="Pfam" id="PF05922"/>
    </source>
</evidence>
<feature type="domain" description="Inhibitor I9" evidence="10">
    <location>
        <begin position="38"/>
        <end position="102"/>
    </location>
</feature>
<feature type="active site" description="Charge relay system" evidence="6">
    <location>
        <position position="174"/>
    </location>
</feature>
<reference evidence="11 12" key="1">
    <citation type="journal article" date="2014" name="BMC Genomics">
        <title>Comparative genome sequencing reveals chemotype-specific gene clusters in the toxigenic black mold Stachybotrys.</title>
        <authorList>
            <person name="Semeiks J."/>
            <person name="Borek D."/>
            <person name="Otwinowski Z."/>
            <person name="Grishin N.V."/>
        </authorList>
    </citation>
    <scope>NUCLEOTIDE SEQUENCE [LARGE SCALE GENOMIC DNA]</scope>
    <source>
        <strain evidence="11 12">IBT 40285</strain>
    </source>
</reference>
<keyword evidence="12" id="KW-1185">Reference proteome</keyword>
<dbReference type="InterPro" id="IPR015500">
    <property type="entry name" value="Peptidase_S8_subtilisin-rel"/>
</dbReference>
<dbReference type="Pfam" id="PF00082">
    <property type="entry name" value="Peptidase_S8"/>
    <property type="match status" value="1"/>
</dbReference>
<accession>A0A084QUE8</accession>
<dbReference type="HOGENOM" id="CLU_011263_1_0_1"/>
<feature type="signal peptide" evidence="8">
    <location>
        <begin position="1"/>
        <end position="15"/>
    </location>
</feature>
<dbReference type="PANTHER" id="PTHR43806:SF58">
    <property type="entry name" value="ALKALINE PROTEASE 1-RELATED"/>
    <property type="match status" value="1"/>
</dbReference>
<dbReference type="InterPro" id="IPR010259">
    <property type="entry name" value="S8pro/Inhibitor_I9"/>
</dbReference>
<feature type="domain" description="Peptidase S8/S53" evidence="9">
    <location>
        <begin position="136"/>
        <end position="345"/>
    </location>
</feature>
<evidence type="ECO:0000256" key="2">
    <source>
        <dbReference type="ARBA" id="ARBA00022670"/>
    </source>
</evidence>
<dbReference type="FunFam" id="3.40.50.200:FF:000014">
    <property type="entry name" value="Proteinase K"/>
    <property type="match status" value="1"/>
</dbReference>
<dbReference type="SUPFAM" id="SSF52743">
    <property type="entry name" value="Subtilisin-like"/>
    <property type="match status" value="1"/>
</dbReference>
<protein>
    <recommendedName>
        <fullName evidence="13">Peptidase S8/S53 domain-containing protein</fullName>
    </recommendedName>
</protein>
<keyword evidence="2 6" id="KW-0645">Protease</keyword>
<evidence type="ECO:0000313" key="11">
    <source>
        <dbReference type="EMBL" id="KFA67583.1"/>
    </source>
</evidence>
<organism evidence="11 12">
    <name type="scientific">Stachybotrys chlorohalonatus (strain IBT 40285)</name>
    <dbReference type="NCBI Taxonomy" id="1283841"/>
    <lineage>
        <taxon>Eukaryota</taxon>
        <taxon>Fungi</taxon>
        <taxon>Dikarya</taxon>
        <taxon>Ascomycota</taxon>
        <taxon>Pezizomycotina</taxon>
        <taxon>Sordariomycetes</taxon>
        <taxon>Hypocreomycetidae</taxon>
        <taxon>Hypocreales</taxon>
        <taxon>Stachybotryaceae</taxon>
        <taxon>Stachybotrys</taxon>
    </lineage>
</organism>
<evidence type="ECO:0000259" key="9">
    <source>
        <dbReference type="Pfam" id="PF00082"/>
    </source>
</evidence>
<dbReference type="PROSITE" id="PS00137">
    <property type="entry name" value="SUBTILASE_HIS"/>
    <property type="match status" value="1"/>
</dbReference>
<evidence type="ECO:0000256" key="1">
    <source>
        <dbReference type="ARBA" id="ARBA00011073"/>
    </source>
</evidence>
<keyword evidence="4 6" id="KW-0378">Hydrolase</keyword>
<evidence type="ECO:0000256" key="5">
    <source>
        <dbReference type="ARBA" id="ARBA00022825"/>
    </source>
</evidence>
<dbReference type="CDD" id="cd04077">
    <property type="entry name" value="Peptidases_S8_PCSK9_ProteinaseK_like"/>
    <property type="match status" value="1"/>
</dbReference>
<dbReference type="InterPro" id="IPR023827">
    <property type="entry name" value="Peptidase_S8_Asp-AS"/>
</dbReference>
<dbReference type="OrthoDB" id="206201at2759"/>
<comment type="similarity">
    <text evidence="1 6 7">Belongs to the peptidase S8 family.</text>
</comment>
<evidence type="ECO:0000313" key="12">
    <source>
        <dbReference type="Proteomes" id="UP000028524"/>
    </source>
</evidence>
<name>A0A084QUE8_STAC4</name>
<dbReference type="EMBL" id="KL660177">
    <property type="protein sequence ID" value="KFA67583.1"/>
    <property type="molecule type" value="Genomic_DNA"/>
</dbReference>
<dbReference type="InterPro" id="IPR022398">
    <property type="entry name" value="Peptidase_S8_His-AS"/>
</dbReference>
<dbReference type="InterPro" id="IPR050131">
    <property type="entry name" value="Peptidase_S8_subtilisin-like"/>
</dbReference>
<dbReference type="InterPro" id="IPR023828">
    <property type="entry name" value="Peptidase_S8_Ser-AS"/>
</dbReference>
<gene>
    <name evidence="11" type="ORF">S40285_08346</name>
</gene>
<dbReference type="InterPro" id="IPR034193">
    <property type="entry name" value="PCSK9_ProteinaseK-like"/>
</dbReference>
<evidence type="ECO:0000256" key="7">
    <source>
        <dbReference type="RuleBase" id="RU003355"/>
    </source>
</evidence>
<dbReference type="GO" id="GO:0004252">
    <property type="term" value="F:serine-type endopeptidase activity"/>
    <property type="evidence" value="ECO:0007669"/>
    <property type="project" value="UniProtKB-UniRule"/>
</dbReference>
<dbReference type="SUPFAM" id="SSF54897">
    <property type="entry name" value="Protease propeptides/inhibitors"/>
    <property type="match status" value="1"/>
</dbReference>
<proteinExistence type="inferred from homology"/>
<sequence>MRSASLLALLPLTLAAPSQRSSSAPVLRAQGTNIVEGKYIVRMKSDSVSSAVTSAVASIAADADYTYNTIFNGFAATLTDNEVSTLQEDPNVDYIEHDTIITMSTIQDNAPWGLARISSASPGGTKYTYDESAGNGTCAYVIDTGIEVDHPEFRGRAIWGANFIDSDNFDAQGHGTHVAGTIGAATYGVAKSTSLIAVKVLDASGSGTNAAIVAGMDYVLRDARTHDCPNGIVVNMSITGGYSVAVNSAAAAMDSAGLFLAVAAGNFAEDASFFSPASESSACTVGATDSSDALASFSNYGSIVDVLAPGVDIMSTWIGNTTKTINGTSMASPHVAGLAAYLLGLGNGMSGLCDAIAGMALQGVVSGVPSGTANLLISNRD</sequence>
<dbReference type="InterPro" id="IPR037045">
    <property type="entry name" value="S8pro/Inhibitor_I9_sf"/>
</dbReference>
<keyword evidence="3 8" id="KW-0732">Signal</keyword>
<dbReference type="PROSITE" id="PS00138">
    <property type="entry name" value="SUBTILASE_SER"/>
    <property type="match status" value="1"/>
</dbReference>
<dbReference type="InterPro" id="IPR000209">
    <property type="entry name" value="Peptidase_S8/S53_dom"/>
</dbReference>
<dbReference type="Pfam" id="PF05922">
    <property type="entry name" value="Inhibitor_I9"/>
    <property type="match status" value="1"/>
</dbReference>
<dbReference type="AlphaFoldDB" id="A0A084QUE8"/>
<evidence type="ECO:0000256" key="8">
    <source>
        <dbReference type="SAM" id="SignalP"/>
    </source>
</evidence>
<dbReference type="PROSITE" id="PS51892">
    <property type="entry name" value="SUBTILASE"/>
    <property type="match status" value="1"/>
</dbReference>
<dbReference type="OMA" id="CGIDYVT"/>
<dbReference type="InParanoid" id="A0A084QUE8"/>
<evidence type="ECO:0000256" key="3">
    <source>
        <dbReference type="ARBA" id="ARBA00022729"/>
    </source>
</evidence>
<keyword evidence="5 6" id="KW-0720">Serine protease</keyword>
<dbReference type="InterPro" id="IPR036852">
    <property type="entry name" value="Peptidase_S8/S53_dom_sf"/>
</dbReference>
<evidence type="ECO:0000256" key="6">
    <source>
        <dbReference type="PROSITE-ProRule" id="PRU01240"/>
    </source>
</evidence>